<proteinExistence type="predicted"/>
<evidence type="ECO:0000313" key="2">
    <source>
        <dbReference type="EMBL" id="MBA8886222.1"/>
    </source>
</evidence>
<feature type="signal peptide" evidence="1">
    <location>
        <begin position="1"/>
        <end position="15"/>
    </location>
</feature>
<gene>
    <name evidence="2" type="ORF">FHW12_000413</name>
</gene>
<organism evidence="2 3">
    <name type="scientific">Dokdonella fugitiva</name>
    <dbReference type="NCBI Taxonomy" id="328517"/>
    <lineage>
        <taxon>Bacteria</taxon>
        <taxon>Pseudomonadati</taxon>
        <taxon>Pseudomonadota</taxon>
        <taxon>Gammaproteobacteria</taxon>
        <taxon>Lysobacterales</taxon>
        <taxon>Rhodanobacteraceae</taxon>
        <taxon>Dokdonella</taxon>
    </lineage>
</organism>
<evidence type="ECO:0000256" key="1">
    <source>
        <dbReference type="SAM" id="SignalP"/>
    </source>
</evidence>
<name>A0A839EWS7_9GAMM</name>
<keyword evidence="3" id="KW-1185">Reference proteome</keyword>
<evidence type="ECO:0000313" key="3">
    <source>
        <dbReference type="Proteomes" id="UP000550401"/>
    </source>
</evidence>
<protein>
    <submittedName>
        <fullName evidence="2">Uncharacterized protein (TIGR02001 family)</fullName>
    </submittedName>
</protein>
<dbReference type="Proteomes" id="UP000550401">
    <property type="component" value="Unassembled WGS sequence"/>
</dbReference>
<accession>A0A839EWS7</accession>
<comment type="caution">
    <text evidence="2">The sequence shown here is derived from an EMBL/GenBank/DDBJ whole genome shotgun (WGS) entry which is preliminary data.</text>
</comment>
<dbReference type="AlphaFoldDB" id="A0A839EWS7"/>
<dbReference type="EMBL" id="JACGXL010000001">
    <property type="protein sequence ID" value="MBA8886222.1"/>
    <property type="molecule type" value="Genomic_DNA"/>
</dbReference>
<dbReference type="RefSeq" id="WP_182529321.1">
    <property type="nucleotide sequence ID" value="NZ_JACGXL010000001.1"/>
</dbReference>
<feature type="chain" id="PRO_5032520289" evidence="1">
    <location>
        <begin position="16"/>
        <end position="237"/>
    </location>
</feature>
<keyword evidence="1" id="KW-0732">Signal</keyword>
<reference evidence="2 3" key="1">
    <citation type="submission" date="2020-07" db="EMBL/GenBank/DDBJ databases">
        <title>Genomic Encyclopedia of Type Strains, Phase IV (KMG-V): Genome sequencing to study the core and pangenomes of soil and plant-associated prokaryotes.</title>
        <authorList>
            <person name="Whitman W."/>
        </authorList>
    </citation>
    <scope>NUCLEOTIDE SEQUENCE [LARGE SCALE GENOMIC DNA]</scope>
    <source>
        <strain evidence="2 3">RH2WT43</strain>
    </source>
</reference>
<sequence>MVGAVLLALAPAAHAVGPCGGAVGLSSDNVYRGISLTGGRPAALADTHCEFGDGWVFGAGATSVHLPGRSRNAQLALYLDHRWQIDDDWSAKVGAVHYDAFRHGREDGLRYDEVNVALGYRGFWRASIAWSPNATDMYFGGSGKTHRTTWVETTFHRPLVGRLSADLGLGIAMPGGRGEHSYRYGSIGASYGIGDVYLYASRIWTDSLTWSYDYFGQTYTATLPSEATWVGSVIWSF</sequence>